<accession>A0AAD1ISL7</accession>
<dbReference type="Proteomes" id="UP000466607">
    <property type="component" value="Chromosome"/>
</dbReference>
<organism evidence="1 2">
    <name type="scientific">Mycolicibacterium litorale</name>
    <dbReference type="NCBI Taxonomy" id="758802"/>
    <lineage>
        <taxon>Bacteria</taxon>
        <taxon>Bacillati</taxon>
        <taxon>Actinomycetota</taxon>
        <taxon>Actinomycetes</taxon>
        <taxon>Mycobacteriales</taxon>
        <taxon>Mycobacteriaceae</taxon>
        <taxon>Mycolicibacterium</taxon>
    </lineage>
</organism>
<evidence type="ECO:0000313" key="2">
    <source>
        <dbReference type="Proteomes" id="UP000466607"/>
    </source>
</evidence>
<dbReference type="RefSeq" id="WP_134053282.1">
    <property type="nucleotide sequence ID" value="NZ_AP022586.1"/>
</dbReference>
<dbReference type="EMBL" id="AP022586">
    <property type="protein sequence ID" value="BBY16953.1"/>
    <property type="molecule type" value="Genomic_DNA"/>
</dbReference>
<evidence type="ECO:0000313" key="1">
    <source>
        <dbReference type="EMBL" id="BBY16953.1"/>
    </source>
</evidence>
<proteinExistence type="predicted"/>
<keyword evidence="2" id="KW-1185">Reference proteome</keyword>
<gene>
    <name evidence="1" type="ORF">MLIT_25450</name>
</gene>
<dbReference type="AlphaFoldDB" id="A0AAD1ISL7"/>
<protein>
    <submittedName>
        <fullName evidence="1">Uncharacterized protein</fullName>
    </submittedName>
</protein>
<name>A0AAD1ISL7_9MYCO</name>
<reference evidence="1 2" key="1">
    <citation type="journal article" date="2019" name="Emerg. Microbes Infect.">
        <title>Comprehensive subspecies identification of 175 nontuberculous mycobacteria species based on 7547 genomic profiles.</title>
        <authorList>
            <person name="Matsumoto Y."/>
            <person name="Kinjo T."/>
            <person name="Motooka D."/>
            <person name="Nabeya D."/>
            <person name="Jung N."/>
            <person name="Uechi K."/>
            <person name="Horii T."/>
            <person name="Iida T."/>
            <person name="Fujita J."/>
            <person name="Nakamura S."/>
        </authorList>
    </citation>
    <scope>NUCLEOTIDE SEQUENCE [LARGE SCALE GENOMIC DNA]</scope>
    <source>
        <strain evidence="1 2">JCM 17423</strain>
    </source>
</reference>
<sequence>MAVQWQESHGTESSDMGEAIPFLALPDIENEETTRVMISAIYDTPGFPVGTKWDASFDLPDGATLEKCATLPGLTCKPEDSKIPAGQGRTAKVVRVTGEMADEGPYSQTQTNALLIRADISGPPGLIFSKSRTKALVRYPTVVVRPSSGPPEDPNNPTETTPIEVMSQVMFDRANGLSWSEPPAASAMLDGMNSSIFVNGERESLSPQDSAQWLYTMYDGMPLSIPAISGTDDDVIEQDSQDLFYAGVWFGIAGGTAVTGLQQVIVGWPNRKRMGELWRRFRRRE</sequence>